<dbReference type="PANTHER" id="PTHR14732:SF0">
    <property type="entry name" value="RNA POLYMERASE II SUBUNIT B1 CTD PHOSPHATASE RPAP2-RELATED"/>
    <property type="match status" value="1"/>
</dbReference>
<evidence type="ECO:0000256" key="12">
    <source>
        <dbReference type="RuleBase" id="RU367080"/>
    </source>
</evidence>
<dbReference type="EC" id="3.1.3.16" evidence="12"/>
<sequence>MDNLKQPKVGSLKNKQKKKISSNNSMSTNALIKKKKECEKKALNIVIELIDGKLEENVLLEKLHLINACHYEDVVEERFILKTCGYVICNQQLTCIPTQQYKISLIKKKVFDITERKKFCSNLCYKSSKYLQSQLLTGPLWIRDTEEIPKFKLYKKVLKILPKDIINQDATNCNGPNKNNNENSNEIWSDEKLQEKVLELKI</sequence>
<dbReference type="GO" id="GO:0005634">
    <property type="term" value="C:nucleus"/>
    <property type="evidence" value="ECO:0007669"/>
    <property type="project" value="UniProtKB-SubCell"/>
</dbReference>
<keyword evidence="4 12" id="KW-0863">Zinc-finger</keyword>
<comment type="catalytic activity">
    <reaction evidence="10 12">
        <text>O-phospho-L-threonyl-[protein] + H2O = L-threonyl-[protein] + phosphate</text>
        <dbReference type="Rhea" id="RHEA:47004"/>
        <dbReference type="Rhea" id="RHEA-COMP:11060"/>
        <dbReference type="Rhea" id="RHEA-COMP:11605"/>
        <dbReference type="ChEBI" id="CHEBI:15377"/>
        <dbReference type="ChEBI" id="CHEBI:30013"/>
        <dbReference type="ChEBI" id="CHEBI:43474"/>
        <dbReference type="ChEBI" id="CHEBI:61977"/>
        <dbReference type="EC" id="3.1.3.16"/>
    </reaction>
</comment>
<comment type="catalytic activity">
    <reaction evidence="9 12">
        <text>O-phospho-L-seryl-[protein] + H2O = L-seryl-[protein] + phosphate</text>
        <dbReference type="Rhea" id="RHEA:20629"/>
        <dbReference type="Rhea" id="RHEA-COMP:9863"/>
        <dbReference type="Rhea" id="RHEA-COMP:11604"/>
        <dbReference type="ChEBI" id="CHEBI:15377"/>
        <dbReference type="ChEBI" id="CHEBI:29999"/>
        <dbReference type="ChEBI" id="CHEBI:43474"/>
        <dbReference type="ChEBI" id="CHEBI:83421"/>
        <dbReference type="EC" id="3.1.3.16"/>
    </reaction>
</comment>
<protein>
    <recommendedName>
        <fullName evidence="12">RNA polymerase II subunit B1 CTD phosphatase RPAP2 homolog</fullName>
        <ecNumber evidence="12">3.1.3.16</ecNumber>
    </recommendedName>
</protein>
<dbReference type="EMBL" id="CABPRJ010000957">
    <property type="protein sequence ID" value="VVC32559.1"/>
    <property type="molecule type" value="Genomic_DNA"/>
</dbReference>
<dbReference type="AlphaFoldDB" id="A0A5E4MJZ2"/>
<evidence type="ECO:0000256" key="7">
    <source>
        <dbReference type="ARBA" id="ARBA00022912"/>
    </source>
</evidence>
<evidence type="ECO:0000256" key="8">
    <source>
        <dbReference type="ARBA" id="ARBA00023242"/>
    </source>
</evidence>
<evidence type="ECO:0000256" key="13">
    <source>
        <dbReference type="SAM" id="MobiDB-lite"/>
    </source>
</evidence>
<evidence type="ECO:0000313" key="15">
    <source>
        <dbReference type="EMBL" id="VVC32559.1"/>
    </source>
</evidence>
<keyword evidence="6 12" id="KW-0862">Zinc</keyword>
<accession>A0A5E4MJZ2</accession>
<evidence type="ECO:0000256" key="11">
    <source>
        <dbReference type="PROSITE-ProRule" id="PRU00812"/>
    </source>
</evidence>
<reference evidence="15 16" key="1">
    <citation type="submission" date="2019-08" db="EMBL/GenBank/DDBJ databases">
        <authorList>
            <person name="Alioto T."/>
            <person name="Alioto T."/>
            <person name="Gomez Garrido J."/>
        </authorList>
    </citation>
    <scope>NUCLEOTIDE SEQUENCE [LARGE SCALE GENOMIC DNA]</scope>
</reference>
<dbReference type="Pfam" id="PF04181">
    <property type="entry name" value="RPAP2_Rtr1"/>
    <property type="match status" value="1"/>
</dbReference>
<organism evidence="15 16">
    <name type="scientific">Cinara cedri</name>
    <dbReference type="NCBI Taxonomy" id="506608"/>
    <lineage>
        <taxon>Eukaryota</taxon>
        <taxon>Metazoa</taxon>
        <taxon>Ecdysozoa</taxon>
        <taxon>Arthropoda</taxon>
        <taxon>Hexapoda</taxon>
        <taxon>Insecta</taxon>
        <taxon>Pterygota</taxon>
        <taxon>Neoptera</taxon>
        <taxon>Paraneoptera</taxon>
        <taxon>Hemiptera</taxon>
        <taxon>Sternorrhyncha</taxon>
        <taxon>Aphidomorpha</taxon>
        <taxon>Aphidoidea</taxon>
        <taxon>Aphididae</taxon>
        <taxon>Lachninae</taxon>
        <taxon>Cinara</taxon>
    </lineage>
</organism>
<evidence type="ECO:0000256" key="4">
    <source>
        <dbReference type="ARBA" id="ARBA00022771"/>
    </source>
</evidence>
<evidence type="ECO:0000313" key="16">
    <source>
        <dbReference type="Proteomes" id="UP000325440"/>
    </source>
</evidence>
<dbReference type="GO" id="GO:0005737">
    <property type="term" value="C:cytoplasm"/>
    <property type="evidence" value="ECO:0007669"/>
    <property type="project" value="TreeGrafter"/>
</dbReference>
<evidence type="ECO:0000256" key="9">
    <source>
        <dbReference type="ARBA" id="ARBA00047761"/>
    </source>
</evidence>
<dbReference type="PROSITE" id="PS51479">
    <property type="entry name" value="ZF_RTR1"/>
    <property type="match status" value="1"/>
</dbReference>
<comment type="subcellular location">
    <subcellularLocation>
        <location evidence="1 12">Nucleus</location>
    </subcellularLocation>
</comment>
<dbReference type="Gene3D" id="1.25.40.820">
    <property type="match status" value="1"/>
</dbReference>
<dbReference type="OrthoDB" id="2590500at2759"/>
<dbReference type="GO" id="GO:0043175">
    <property type="term" value="F:RNA polymerase core enzyme binding"/>
    <property type="evidence" value="ECO:0007669"/>
    <property type="project" value="UniProtKB-UniRule"/>
</dbReference>
<keyword evidence="5 12" id="KW-0378">Hydrolase</keyword>
<dbReference type="PANTHER" id="PTHR14732">
    <property type="entry name" value="RNA POLYMERASE II SUBUNIT B1 CTD PHOSPHATASE RPAP2-RELATED"/>
    <property type="match status" value="1"/>
</dbReference>
<evidence type="ECO:0000256" key="2">
    <source>
        <dbReference type="ARBA" id="ARBA00005676"/>
    </source>
</evidence>
<evidence type="ECO:0000259" key="14">
    <source>
        <dbReference type="PROSITE" id="PS51479"/>
    </source>
</evidence>
<keyword evidence="3 12" id="KW-0479">Metal-binding</keyword>
<evidence type="ECO:0000256" key="6">
    <source>
        <dbReference type="ARBA" id="ARBA00022833"/>
    </source>
</evidence>
<dbReference type="Proteomes" id="UP000325440">
    <property type="component" value="Unassembled WGS sequence"/>
</dbReference>
<feature type="region of interest" description="Disordered" evidence="13">
    <location>
        <begin position="1"/>
        <end position="23"/>
    </location>
</feature>
<name>A0A5E4MJZ2_9HEMI</name>
<comment type="function">
    <text evidence="12">Putative RNA polymerase II subunit B1 C-terminal domain (CTD) phosphatase involved in RNA polymerase II transcription regulation.</text>
</comment>
<dbReference type="InterPro" id="IPR039693">
    <property type="entry name" value="Rtr1/RPAP2"/>
</dbReference>
<comment type="similarity">
    <text evidence="2 11 12">Belongs to the RPAP2 family.</text>
</comment>
<evidence type="ECO:0000256" key="1">
    <source>
        <dbReference type="ARBA" id="ARBA00004123"/>
    </source>
</evidence>
<evidence type="ECO:0000256" key="10">
    <source>
        <dbReference type="ARBA" id="ARBA00048336"/>
    </source>
</evidence>
<gene>
    <name evidence="15" type="ORF">CINCED_3A011316</name>
</gene>
<dbReference type="GO" id="GO:0008270">
    <property type="term" value="F:zinc ion binding"/>
    <property type="evidence" value="ECO:0007669"/>
    <property type="project" value="UniProtKB-KW"/>
</dbReference>
<evidence type="ECO:0000256" key="5">
    <source>
        <dbReference type="ARBA" id="ARBA00022801"/>
    </source>
</evidence>
<keyword evidence="16" id="KW-1185">Reference proteome</keyword>
<keyword evidence="8 12" id="KW-0539">Nucleus</keyword>
<evidence type="ECO:0000256" key="3">
    <source>
        <dbReference type="ARBA" id="ARBA00022723"/>
    </source>
</evidence>
<proteinExistence type="inferred from homology"/>
<keyword evidence="7 12" id="KW-0904">Protein phosphatase</keyword>
<dbReference type="InterPro" id="IPR038534">
    <property type="entry name" value="Rtr1/RPAP2_sf"/>
</dbReference>
<dbReference type="GO" id="GO:0008420">
    <property type="term" value="F:RNA polymerase II CTD heptapeptide repeat phosphatase activity"/>
    <property type="evidence" value="ECO:0007669"/>
    <property type="project" value="UniProtKB-UniRule"/>
</dbReference>
<dbReference type="InterPro" id="IPR007308">
    <property type="entry name" value="Rtr1/RPAP2_dom"/>
</dbReference>
<feature type="domain" description="RTR1-type" evidence="14">
    <location>
        <begin position="61"/>
        <end position="144"/>
    </location>
</feature>